<evidence type="ECO:0000313" key="2">
    <source>
        <dbReference type="Proteomes" id="UP000265520"/>
    </source>
</evidence>
<dbReference type="AlphaFoldDB" id="A0A392U3G2"/>
<proteinExistence type="predicted"/>
<keyword evidence="2" id="KW-1185">Reference proteome</keyword>
<feature type="non-terminal residue" evidence="1">
    <location>
        <position position="58"/>
    </location>
</feature>
<dbReference type="EMBL" id="LXQA010698154">
    <property type="protein sequence ID" value="MCI66575.1"/>
    <property type="molecule type" value="Genomic_DNA"/>
</dbReference>
<comment type="caution">
    <text evidence="1">The sequence shown here is derived from an EMBL/GenBank/DDBJ whole genome shotgun (WGS) entry which is preliminary data.</text>
</comment>
<sequence>MRIVLDTLIVLDAYEDCARHLCGLLDAYEDCARHLCGLLDASPEQKPPQVVILEQESD</sequence>
<accession>A0A392U3G2</accession>
<name>A0A392U3G2_9FABA</name>
<protein>
    <submittedName>
        <fullName evidence="1">Uncharacterized protein</fullName>
    </submittedName>
</protein>
<dbReference type="Proteomes" id="UP000265520">
    <property type="component" value="Unassembled WGS sequence"/>
</dbReference>
<evidence type="ECO:0000313" key="1">
    <source>
        <dbReference type="EMBL" id="MCI66575.1"/>
    </source>
</evidence>
<reference evidence="1 2" key="1">
    <citation type="journal article" date="2018" name="Front. Plant Sci.">
        <title>Red Clover (Trifolium pratense) and Zigzag Clover (T. medium) - A Picture of Genomic Similarities and Differences.</title>
        <authorList>
            <person name="Dluhosova J."/>
            <person name="Istvanek J."/>
            <person name="Nedelnik J."/>
            <person name="Repkova J."/>
        </authorList>
    </citation>
    <scope>NUCLEOTIDE SEQUENCE [LARGE SCALE GENOMIC DNA]</scope>
    <source>
        <strain evidence="2">cv. 10/8</strain>
        <tissue evidence="1">Leaf</tissue>
    </source>
</reference>
<organism evidence="1 2">
    <name type="scientific">Trifolium medium</name>
    <dbReference type="NCBI Taxonomy" id="97028"/>
    <lineage>
        <taxon>Eukaryota</taxon>
        <taxon>Viridiplantae</taxon>
        <taxon>Streptophyta</taxon>
        <taxon>Embryophyta</taxon>
        <taxon>Tracheophyta</taxon>
        <taxon>Spermatophyta</taxon>
        <taxon>Magnoliopsida</taxon>
        <taxon>eudicotyledons</taxon>
        <taxon>Gunneridae</taxon>
        <taxon>Pentapetalae</taxon>
        <taxon>rosids</taxon>
        <taxon>fabids</taxon>
        <taxon>Fabales</taxon>
        <taxon>Fabaceae</taxon>
        <taxon>Papilionoideae</taxon>
        <taxon>50 kb inversion clade</taxon>
        <taxon>NPAAA clade</taxon>
        <taxon>Hologalegina</taxon>
        <taxon>IRL clade</taxon>
        <taxon>Trifolieae</taxon>
        <taxon>Trifolium</taxon>
    </lineage>
</organism>